<keyword evidence="2" id="KW-1185">Reference proteome</keyword>
<proteinExistence type="predicted"/>
<protein>
    <submittedName>
        <fullName evidence="1">Uncharacterized protein</fullName>
    </submittedName>
</protein>
<comment type="caution">
    <text evidence="1">The sequence shown here is derived from an EMBL/GenBank/DDBJ whole genome shotgun (WGS) entry which is preliminary data.</text>
</comment>
<name>A0A947DBK4_9HYPH</name>
<organism evidence="1 2">
    <name type="scientific">Prosthecodimorpha staleyi</name>
    <dbReference type="NCBI Taxonomy" id="2840188"/>
    <lineage>
        <taxon>Bacteria</taxon>
        <taxon>Pseudomonadati</taxon>
        <taxon>Pseudomonadota</taxon>
        <taxon>Alphaproteobacteria</taxon>
        <taxon>Hyphomicrobiales</taxon>
        <taxon>Ancalomicrobiaceae</taxon>
        <taxon>Prosthecodimorpha</taxon>
    </lineage>
</organism>
<dbReference type="Proteomes" id="UP000766595">
    <property type="component" value="Unassembled WGS sequence"/>
</dbReference>
<dbReference type="EMBL" id="JAHHZF010000008">
    <property type="protein sequence ID" value="MBT9291329.1"/>
    <property type="molecule type" value="Genomic_DNA"/>
</dbReference>
<dbReference type="RefSeq" id="WP_261969885.1">
    <property type="nucleotide sequence ID" value="NZ_JAHHZF010000008.1"/>
</dbReference>
<reference evidence="1 2" key="1">
    <citation type="submission" date="2021-06" db="EMBL/GenBank/DDBJ databases">
        <authorList>
            <person name="Grouzdev D.S."/>
            <person name="Koziaeva V."/>
        </authorList>
    </citation>
    <scope>NUCLEOTIDE SEQUENCE [LARGE SCALE GENOMIC DNA]</scope>
    <source>
        <strain evidence="1 2">22</strain>
    </source>
</reference>
<evidence type="ECO:0000313" key="1">
    <source>
        <dbReference type="EMBL" id="MBT9291329.1"/>
    </source>
</evidence>
<evidence type="ECO:0000313" key="2">
    <source>
        <dbReference type="Proteomes" id="UP000766595"/>
    </source>
</evidence>
<sequence length="68" mass="7215">MARPAPMVSGAGRPVVATVSIDGRPWRGRGNLVDGASPVVVLTLEPMPAAPLFSRQAEDAEVIHDIRR</sequence>
<dbReference type="AlphaFoldDB" id="A0A947DBK4"/>
<accession>A0A947DBK4</accession>
<gene>
    <name evidence="1" type="ORF">KL771_17815</name>
</gene>